<dbReference type="Pfam" id="PF00456">
    <property type="entry name" value="Transketolase_N"/>
    <property type="match status" value="1"/>
</dbReference>
<organism evidence="5 6">
    <name type="scientific">Enterocloster lavalensis</name>
    <dbReference type="NCBI Taxonomy" id="460384"/>
    <lineage>
        <taxon>Bacteria</taxon>
        <taxon>Bacillati</taxon>
        <taxon>Bacillota</taxon>
        <taxon>Clostridia</taxon>
        <taxon>Lachnospirales</taxon>
        <taxon>Lachnospiraceae</taxon>
        <taxon>Enterocloster</taxon>
    </lineage>
</organism>
<dbReference type="InterPro" id="IPR005474">
    <property type="entry name" value="Transketolase_N"/>
</dbReference>
<reference evidence="6" key="1">
    <citation type="submission" date="2016-10" db="EMBL/GenBank/DDBJ databases">
        <authorList>
            <person name="Varghese N."/>
            <person name="Submissions S."/>
        </authorList>
    </citation>
    <scope>NUCLEOTIDE SEQUENCE [LARGE SCALE GENOMIC DNA]</scope>
    <source>
        <strain evidence="6">NLAE-zl-G277</strain>
    </source>
</reference>
<evidence type="ECO:0000256" key="3">
    <source>
        <dbReference type="ARBA" id="ARBA00023052"/>
    </source>
</evidence>
<evidence type="ECO:0000313" key="6">
    <source>
        <dbReference type="Proteomes" id="UP000198508"/>
    </source>
</evidence>
<name>A0A1I0DKI8_9FIRM</name>
<dbReference type="STRING" id="460384.SAMN05216313_104233"/>
<dbReference type="Gene3D" id="3.40.50.970">
    <property type="match status" value="1"/>
</dbReference>
<gene>
    <name evidence="5" type="ORF">SAMN05216313_104233</name>
</gene>
<dbReference type="PANTHER" id="PTHR47514:SF1">
    <property type="entry name" value="TRANSKETOLASE N-TERMINAL SECTION-RELATED"/>
    <property type="match status" value="1"/>
</dbReference>
<keyword evidence="3" id="KW-0786">Thiamine pyrophosphate</keyword>
<dbReference type="PANTHER" id="PTHR47514">
    <property type="entry name" value="TRANSKETOLASE N-TERMINAL SECTION-RELATED"/>
    <property type="match status" value="1"/>
</dbReference>
<dbReference type="EMBL" id="FOIM01000004">
    <property type="protein sequence ID" value="SET32597.1"/>
    <property type="molecule type" value="Genomic_DNA"/>
</dbReference>
<accession>A0A1I0DKI8</accession>
<protein>
    <submittedName>
        <fullName evidence="5">Transketolase</fullName>
    </submittedName>
</protein>
<dbReference type="SUPFAM" id="SSF52518">
    <property type="entry name" value="Thiamin diphosphate-binding fold (THDP-binding)"/>
    <property type="match status" value="1"/>
</dbReference>
<comment type="cofactor">
    <cofactor evidence="1">
        <name>thiamine diphosphate</name>
        <dbReference type="ChEBI" id="CHEBI:58937"/>
    </cofactor>
</comment>
<proteinExistence type="inferred from homology"/>
<dbReference type="CDD" id="cd02012">
    <property type="entry name" value="TPP_TK"/>
    <property type="match status" value="1"/>
</dbReference>
<sequence>MQKEQKRELELIAARIRKYGLQAVKDANSGHIGGSFSIAEILSVLYFDKMRIEPKDPRNPDRDRLVLSKGHCTPAAYAALAMRGFFPLEDLSTFRKIDSYLSGHMEMNEVPGVDMSTGSLGQGLSAGIGMALAARVDKKDYRTYVILGDGEIEEGQVWEAAMFAGNHGLDHLIAIVDYNKLQVDGSLEEVNSPCPIADKFEAFKWEVLTIDGNDVEQVADALERAMAVRGKPVAVIADTVKGKGVSIFEGGVKWHGNRPNEEEYRTAFGELDQRIRELEES</sequence>
<evidence type="ECO:0000256" key="1">
    <source>
        <dbReference type="ARBA" id="ARBA00001964"/>
    </source>
</evidence>
<dbReference type="InterPro" id="IPR029061">
    <property type="entry name" value="THDP-binding"/>
</dbReference>
<dbReference type="Proteomes" id="UP000198508">
    <property type="component" value="Unassembled WGS sequence"/>
</dbReference>
<evidence type="ECO:0000313" key="5">
    <source>
        <dbReference type="EMBL" id="SET32597.1"/>
    </source>
</evidence>
<feature type="domain" description="Transketolase N-terminal" evidence="4">
    <location>
        <begin position="12"/>
        <end position="264"/>
    </location>
</feature>
<evidence type="ECO:0000259" key="4">
    <source>
        <dbReference type="Pfam" id="PF00456"/>
    </source>
</evidence>
<dbReference type="AlphaFoldDB" id="A0A1I0DKI8"/>
<evidence type="ECO:0000256" key="2">
    <source>
        <dbReference type="ARBA" id="ARBA00007131"/>
    </source>
</evidence>
<keyword evidence="6" id="KW-1185">Reference proteome</keyword>
<comment type="similarity">
    <text evidence="2">Belongs to the transketolase family.</text>
</comment>